<dbReference type="Gene3D" id="3.10.50.40">
    <property type="match status" value="1"/>
</dbReference>
<dbReference type="Pfam" id="PF07719">
    <property type="entry name" value="TPR_2"/>
    <property type="match status" value="1"/>
</dbReference>
<evidence type="ECO:0000256" key="1">
    <source>
        <dbReference type="ARBA" id="ARBA00004496"/>
    </source>
</evidence>
<protein>
    <recommendedName>
        <fullName evidence="6">AIP/AIPL N-terminal FKBP-type PPIase domain-containing protein</fullName>
    </recommendedName>
</protein>
<organism evidence="7 8">
    <name type="scientific">Batillaria attramentaria</name>
    <dbReference type="NCBI Taxonomy" id="370345"/>
    <lineage>
        <taxon>Eukaryota</taxon>
        <taxon>Metazoa</taxon>
        <taxon>Spiralia</taxon>
        <taxon>Lophotrochozoa</taxon>
        <taxon>Mollusca</taxon>
        <taxon>Gastropoda</taxon>
        <taxon>Caenogastropoda</taxon>
        <taxon>Sorbeoconcha</taxon>
        <taxon>Cerithioidea</taxon>
        <taxon>Batillariidae</taxon>
        <taxon>Batillaria</taxon>
    </lineage>
</organism>
<reference evidence="7 8" key="1">
    <citation type="journal article" date="2023" name="Sci. Data">
        <title>Genome assembly of the Korean intertidal mud-creeper Batillaria attramentaria.</title>
        <authorList>
            <person name="Patra A.K."/>
            <person name="Ho P.T."/>
            <person name="Jun S."/>
            <person name="Lee S.J."/>
            <person name="Kim Y."/>
            <person name="Won Y.J."/>
        </authorList>
    </citation>
    <scope>NUCLEOTIDE SEQUENCE [LARGE SCALE GENOMIC DNA]</scope>
    <source>
        <strain evidence="7">Wonlab-2016</strain>
    </source>
</reference>
<dbReference type="SUPFAM" id="SSF54534">
    <property type="entry name" value="FKBP-like"/>
    <property type="match status" value="1"/>
</dbReference>
<dbReference type="PANTHER" id="PTHR11242">
    <property type="entry name" value="ARYL HYDROCARBON RECEPTOR INTERACTING PROTEIN RELATED"/>
    <property type="match status" value="1"/>
</dbReference>
<keyword evidence="4 5" id="KW-0802">TPR repeat</keyword>
<dbReference type="InterPro" id="IPR019734">
    <property type="entry name" value="TPR_rpt"/>
</dbReference>
<dbReference type="InterPro" id="IPR039663">
    <property type="entry name" value="AIP/AIPL1/TTC9"/>
</dbReference>
<dbReference type="InterPro" id="IPR011990">
    <property type="entry name" value="TPR-like_helical_dom_sf"/>
</dbReference>
<accession>A0ABD0KU27</accession>
<dbReference type="EMBL" id="JACVVK020000124">
    <property type="protein sequence ID" value="KAK7490694.1"/>
    <property type="molecule type" value="Genomic_DNA"/>
</dbReference>
<feature type="domain" description="AIP/AIPL N-terminal FKBP-type PPIase" evidence="6">
    <location>
        <begin position="12"/>
        <end position="156"/>
    </location>
</feature>
<dbReference type="Proteomes" id="UP001519460">
    <property type="component" value="Unassembled WGS sequence"/>
</dbReference>
<evidence type="ECO:0000256" key="4">
    <source>
        <dbReference type="ARBA" id="ARBA00022803"/>
    </source>
</evidence>
<evidence type="ECO:0000259" key="6">
    <source>
        <dbReference type="Pfam" id="PF23322"/>
    </source>
</evidence>
<dbReference type="PROSITE" id="PS50005">
    <property type="entry name" value="TPR"/>
    <property type="match status" value="1"/>
</dbReference>
<gene>
    <name evidence="7" type="ORF">BaRGS_00018111</name>
</gene>
<sequence length="333" mass="38178">MASHQQIFAELEKRYIHKKVLHAGVGDLPNFVDGSKVTFHYRTTKCDDDRTILDDSKKINKPLELIIGKKFKLEVWETLIKTMKVKETAEFLVTDIKDTAVYPMVAKSLRDINKGHHNHTGHQCCGMMAEGGTGYEDLNELMKKPSPLLFTLELIKFESPEDFEKETWTMDTNEKLAVIPKLKEEGNKLYKEKNYDAAIGKYEQALGLLEQLLTLEKPGDPEWVELDKKKIPLLLNYSQCKLLTEDYYTAITHTTDVLKKDYASEADRVKALFRRGKAHAAVWDVKEAKEDLQKAAELDPSLSKAVAKEIKLMEERVSEKEQQEKVKLRGMFG</sequence>
<name>A0ABD0KU27_9CAEN</name>
<evidence type="ECO:0000313" key="7">
    <source>
        <dbReference type="EMBL" id="KAK7490694.1"/>
    </source>
</evidence>
<dbReference type="AlphaFoldDB" id="A0ABD0KU27"/>
<dbReference type="GO" id="GO:0005737">
    <property type="term" value="C:cytoplasm"/>
    <property type="evidence" value="ECO:0007669"/>
    <property type="project" value="UniProtKB-SubCell"/>
</dbReference>
<keyword evidence="3" id="KW-0677">Repeat</keyword>
<dbReference type="FunFam" id="1.25.40.10:FF:000052">
    <property type="entry name" value="Aryl-hydrocarbon-interacting protein-like 1"/>
    <property type="match status" value="1"/>
</dbReference>
<dbReference type="Gene3D" id="1.25.40.10">
    <property type="entry name" value="Tetratricopeptide repeat domain"/>
    <property type="match status" value="1"/>
</dbReference>
<dbReference type="Pfam" id="PF23322">
    <property type="entry name" value="PPIase_AIP"/>
    <property type="match status" value="1"/>
</dbReference>
<dbReference type="SMART" id="SM00028">
    <property type="entry name" value="TPR"/>
    <property type="match status" value="2"/>
</dbReference>
<keyword evidence="2" id="KW-0963">Cytoplasm</keyword>
<dbReference type="InterPro" id="IPR013105">
    <property type="entry name" value="TPR_2"/>
</dbReference>
<evidence type="ECO:0000256" key="2">
    <source>
        <dbReference type="ARBA" id="ARBA00022490"/>
    </source>
</evidence>
<dbReference type="PANTHER" id="PTHR11242:SF0">
    <property type="entry name" value="TPR_REGION DOMAIN-CONTAINING PROTEIN"/>
    <property type="match status" value="1"/>
</dbReference>
<comment type="subcellular location">
    <subcellularLocation>
        <location evidence="1">Cytoplasm</location>
    </subcellularLocation>
</comment>
<comment type="caution">
    <text evidence="7">The sequence shown here is derived from an EMBL/GenBank/DDBJ whole genome shotgun (WGS) entry which is preliminary data.</text>
</comment>
<feature type="repeat" description="TPR" evidence="5">
    <location>
        <begin position="269"/>
        <end position="302"/>
    </location>
</feature>
<proteinExistence type="predicted"/>
<dbReference type="InterPro" id="IPR046357">
    <property type="entry name" value="PPIase_dom_sf"/>
</dbReference>
<dbReference type="InterPro" id="IPR056277">
    <property type="entry name" value="PPIase_AIP"/>
</dbReference>
<evidence type="ECO:0000256" key="5">
    <source>
        <dbReference type="PROSITE-ProRule" id="PRU00339"/>
    </source>
</evidence>
<evidence type="ECO:0000256" key="3">
    <source>
        <dbReference type="ARBA" id="ARBA00022737"/>
    </source>
</evidence>
<dbReference type="SUPFAM" id="SSF48452">
    <property type="entry name" value="TPR-like"/>
    <property type="match status" value="1"/>
</dbReference>
<keyword evidence="8" id="KW-1185">Reference proteome</keyword>
<evidence type="ECO:0000313" key="8">
    <source>
        <dbReference type="Proteomes" id="UP001519460"/>
    </source>
</evidence>